<dbReference type="SUPFAM" id="SSF51735">
    <property type="entry name" value="NAD(P)-binding Rossmann-fold domains"/>
    <property type="match status" value="1"/>
</dbReference>
<evidence type="ECO:0000256" key="4">
    <source>
        <dbReference type="ARBA" id="ARBA00022741"/>
    </source>
</evidence>
<dbReference type="GO" id="GO:0005524">
    <property type="term" value="F:ATP binding"/>
    <property type="evidence" value="ECO:0007669"/>
    <property type="project" value="UniProtKB-KW"/>
</dbReference>
<comment type="similarity">
    <text evidence="2">Belongs to the ATP-dependent AMP-binding enzyme family.</text>
</comment>
<reference evidence="8" key="1">
    <citation type="submission" date="2018-02" db="EMBL/GenBank/DDBJ databases">
        <authorList>
            <person name="Cohen D.B."/>
            <person name="Kent A.D."/>
        </authorList>
    </citation>
    <scope>NUCLEOTIDE SEQUENCE</scope>
</reference>
<evidence type="ECO:0000313" key="8">
    <source>
        <dbReference type="EMBL" id="SPC91662.1"/>
    </source>
</evidence>
<name>A0A2N9FWJ0_FAGSY</name>
<dbReference type="EMBL" id="OIVN01001241">
    <property type="protein sequence ID" value="SPC91662.1"/>
    <property type="molecule type" value="Genomic_DNA"/>
</dbReference>
<evidence type="ECO:0000259" key="7">
    <source>
        <dbReference type="Pfam" id="PF01370"/>
    </source>
</evidence>
<comment type="subcellular location">
    <subcellularLocation>
        <location evidence="1">Cytoplasm</location>
        <location evidence="1">Cytosol</location>
    </subcellularLocation>
</comment>
<dbReference type="PANTHER" id="PTHR43859">
    <property type="entry name" value="ACYL-ACTIVATING ENZYME"/>
    <property type="match status" value="1"/>
</dbReference>
<dbReference type="InterPro" id="IPR000873">
    <property type="entry name" value="AMP-dep_synth/lig_dom"/>
</dbReference>
<dbReference type="InterPro" id="IPR001509">
    <property type="entry name" value="Epimerase_deHydtase"/>
</dbReference>
<dbReference type="PANTHER" id="PTHR43859:SF2">
    <property type="entry name" value="BUTYRATE--COA LIGASE AAE11, PEROXISOMAL"/>
    <property type="match status" value="1"/>
</dbReference>
<dbReference type="AlphaFoldDB" id="A0A2N9FWJ0"/>
<keyword evidence="3" id="KW-0436">Ligase</keyword>
<keyword evidence="4" id="KW-0547">Nucleotide-binding</keyword>
<evidence type="ECO:0000256" key="1">
    <source>
        <dbReference type="ARBA" id="ARBA00004514"/>
    </source>
</evidence>
<dbReference type="Pfam" id="PF01370">
    <property type="entry name" value="Epimerase"/>
    <property type="match status" value="1"/>
</dbReference>
<dbReference type="SUPFAM" id="SSF56801">
    <property type="entry name" value="Acetyl-CoA synthetase-like"/>
    <property type="match status" value="1"/>
</dbReference>
<dbReference type="GO" id="GO:0005829">
    <property type="term" value="C:cytosol"/>
    <property type="evidence" value="ECO:0007669"/>
    <property type="project" value="UniProtKB-SubCell"/>
</dbReference>
<evidence type="ECO:0000259" key="6">
    <source>
        <dbReference type="Pfam" id="PF00501"/>
    </source>
</evidence>
<evidence type="ECO:0008006" key="9">
    <source>
        <dbReference type="Google" id="ProtNLM"/>
    </source>
</evidence>
<evidence type="ECO:0000256" key="2">
    <source>
        <dbReference type="ARBA" id="ARBA00006432"/>
    </source>
</evidence>
<dbReference type="Gene3D" id="3.40.50.980">
    <property type="match status" value="1"/>
</dbReference>
<gene>
    <name evidence="8" type="ORF">FSB_LOCUS19544</name>
</gene>
<accession>A0A2N9FWJ0</accession>
<dbReference type="InterPro" id="IPR036291">
    <property type="entry name" value="NAD(P)-bd_dom_sf"/>
</dbReference>
<dbReference type="Pfam" id="PF00501">
    <property type="entry name" value="AMP-binding"/>
    <property type="match status" value="1"/>
</dbReference>
<proteinExistence type="inferred from homology"/>
<evidence type="ECO:0000256" key="5">
    <source>
        <dbReference type="ARBA" id="ARBA00022840"/>
    </source>
</evidence>
<protein>
    <recommendedName>
        <fullName evidence="9">NAD-dependent epimerase/dehydratase domain-containing protein</fullName>
    </recommendedName>
</protein>
<feature type="domain" description="NAD-dependent epimerase/dehydratase" evidence="7">
    <location>
        <begin position="8"/>
        <end position="43"/>
    </location>
</feature>
<feature type="domain" description="AMP-dependent synthetase/ligase" evidence="6">
    <location>
        <begin position="46"/>
        <end position="143"/>
    </location>
</feature>
<evidence type="ECO:0000256" key="3">
    <source>
        <dbReference type="ARBA" id="ARBA00022598"/>
    </source>
</evidence>
<sequence>MAKEGEVVCVTGGSGCIGSWLVHEPLDRGYTVQATVQDQRNVGFSTVVIVSCLLVDTSHVPLQWVDLHMGHSMCLRNTTASDIYKSISMHKVTHMCCAPIIFNIRLDQSEPKQRPDIKSPVQIVTGGAPPPASLLEQIKPLGFHVTHVSTPAENLF</sequence>
<dbReference type="Gene3D" id="3.40.50.720">
    <property type="entry name" value="NAD(P)-binding Rossmann-like Domain"/>
    <property type="match status" value="1"/>
</dbReference>
<organism evidence="8">
    <name type="scientific">Fagus sylvatica</name>
    <name type="common">Beechnut</name>
    <dbReference type="NCBI Taxonomy" id="28930"/>
    <lineage>
        <taxon>Eukaryota</taxon>
        <taxon>Viridiplantae</taxon>
        <taxon>Streptophyta</taxon>
        <taxon>Embryophyta</taxon>
        <taxon>Tracheophyta</taxon>
        <taxon>Spermatophyta</taxon>
        <taxon>Magnoliopsida</taxon>
        <taxon>eudicotyledons</taxon>
        <taxon>Gunneridae</taxon>
        <taxon>Pentapetalae</taxon>
        <taxon>rosids</taxon>
        <taxon>fabids</taxon>
        <taxon>Fagales</taxon>
        <taxon>Fagaceae</taxon>
        <taxon>Fagus</taxon>
    </lineage>
</organism>
<dbReference type="GO" id="GO:0016874">
    <property type="term" value="F:ligase activity"/>
    <property type="evidence" value="ECO:0007669"/>
    <property type="project" value="UniProtKB-KW"/>
</dbReference>
<keyword evidence="5" id="KW-0067">ATP-binding</keyword>